<evidence type="ECO:0000313" key="2">
    <source>
        <dbReference type="Proteomes" id="UP001056120"/>
    </source>
</evidence>
<accession>A0ACB9JKU2</accession>
<protein>
    <submittedName>
        <fullName evidence="1">Uncharacterized protein</fullName>
    </submittedName>
</protein>
<evidence type="ECO:0000313" key="1">
    <source>
        <dbReference type="EMBL" id="KAI3820957.1"/>
    </source>
</evidence>
<sequence>MDLMNRVCRPMLDRSVIVFIDDILIYSKNESDHACHLKEVLEALKKENLYAKFSKCAFWLREVQFLGHVINPNGIMVDPAKITTVREWNIPKTPTEIRSFLGLAGYYRRFIQDFSKIASPLTKLTRKEVKYEWGSTQDEAFKELKEKLTKAPVLALPEGNEDLVVYSDASGQGLGCVLMQRGRVIAYASRQLKIYEANYPTHDLELAAVVFALKIWRHYLYGEKFTIYSDHKSLKYFFEQRELNMRQRRWLELLKDYDCEIMYHPGKANVVADALSRKDVPTPIRVKACQLIVTSNVMREIERAQDEALKEENIKKERMVGQQDKLEYNTFGVRTRFGRVWIPMGGELRTKILDEAHKSRYSIHHDTNKMYQDLRKDYWWSGMKHEVTRYLKVMIPFG</sequence>
<dbReference type="EMBL" id="CM042020">
    <property type="protein sequence ID" value="KAI3820957.1"/>
    <property type="molecule type" value="Genomic_DNA"/>
</dbReference>
<reference evidence="1 2" key="2">
    <citation type="journal article" date="2022" name="Mol. Ecol. Resour.">
        <title>The genomes of chicory, endive, great burdock and yacon provide insights into Asteraceae paleo-polyploidization history and plant inulin production.</title>
        <authorList>
            <person name="Fan W."/>
            <person name="Wang S."/>
            <person name="Wang H."/>
            <person name="Wang A."/>
            <person name="Jiang F."/>
            <person name="Liu H."/>
            <person name="Zhao H."/>
            <person name="Xu D."/>
            <person name="Zhang Y."/>
        </authorList>
    </citation>
    <scope>NUCLEOTIDE SEQUENCE [LARGE SCALE GENOMIC DNA]</scope>
    <source>
        <strain evidence="2">cv. Yunnan</strain>
        <tissue evidence="1">Leaves</tissue>
    </source>
</reference>
<name>A0ACB9JKU2_9ASTR</name>
<gene>
    <name evidence="1" type="ORF">L1987_08513</name>
</gene>
<comment type="caution">
    <text evidence="1">The sequence shown here is derived from an EMBL/GenBank/DDBJ whole genome shotgun (WGS) entry which is preliminary data.</text>
</comment>
<dbReference type="Proteomes" id="UP001056120">
    <property type="component" value="Linkage Group LG03"/>
</dbReference>
<organism evidence="1 2">
    <name type="scientific">Smallanthus sonchifolius</name>
    <dbReference type="NCBI Taxonomy" id="185202"/>
    <lineage>
        <taxon>Eukaryota</taxon>
        <taxon>Viridiplantae</taxon>
        <taxon>Streptophyta</taxon>
        <taxon>Embryophyta</taxon>
        <taxon>Tracheophyta</taxon>
        <taxon>Spermatophyta</taxon>
        <taxon>Magnoliopsida</taxon>
        <taxon>eudicotyledons</taxon>
        <taxon>Gunneridae</taxon>
        <taxon>Pentapetalae</taxon>
        <taxon>asterids</taxon>
        <taxon>campanulids</taxon>
        <taxon>Asterales</taxon>
        <taxon>Asteraceae</taxon>
        <taxon>Asteroideae</taxon>
        <taxon>Heliantheae alliance</taxon>
        <taxon>Millerieae</taxon>
        <taxon>Smallanthus</taxon>
    </lineage>
</organism>
<reference evidence="2" key="1">
    <citation type="journal article" date="2022" name="Mol. Ecol. Resour.">
        <title>The genomes of chicory, endive, great burdock and yacon provide insights into Asteraceae palaeo-polyploidization history and plant inulin production.</title>
        <authorList>
            <person name="Fan W."/>
            <person name="Wang S."/>
            <person name="Wang H."/>
            <person name="Wang A."/>
            <person name="Jiang F."/>
            <person name="Liu H."/>
            <person name="Zhao H."/>
            <person name="Xu D."/>
            <person name="Zhang Y."/>
        </authorList>
    </citation>
    <scope>NUCLEOTIDE SEQUENCE [LARGE SCALE GENOMIC DNA]</scope>
    <source>
        <strain evidence="2">cv. Yunnan</strain>
    </source>
</reference>
<keyword evidence="2" id="KW-1185">Reference proteome</keyword>
<proteinExistence type="predicted"/>